<dbReference type="PANTHER" id="PTHR44119">
    <property type="entry name" value="MAGNESIUM-CHELATASE SUBUNIT CHLH, CHLOROPLASTIC"/>
    <property type="match status" value="1"/>
</dbReference>
<dbReference type="OrthoDB" id="9757976at2"/>
<dbReference type="GO" id="GO:0051116">
    <property type="term" value="F:cobaltochelatase activity"/>
    <property type="evidence" value="ECO:0007669"/>
    <property type="project" value="UniProtKB-EC"/>
</dbReference>
<dbReference type="Proteomes" id="UP000063234">
    <property type="component" value="Chromosome"/>
</dbReference>
<dbReference type="STRING" id="1298851.TST_0240"/>
<feature type="domain" description="CobN/magnesium chelatase" evidence="2">
    <location>
        <begin position="129"/>
        <end position="691"/>
    </location>
</feature>
<keyword evidence="3" id="KW-0436">Ligase</keyword>
<dbReference type="InterPro" id="IPR003672">
    <property type="entry name" value="CobN/Mg_chltase"/>
</dbReference>
<dbReference type="EMBL" id="AP013035">
    <property type="protein sequence ID" value="BAT71049.1"/>
    <property type="molecule type" value="Genomic_DNA"/>
</dbReference>
<feature type="domain" description="CobN/magnesium chelatase" evidence="2">
    <location>
        <begin position="700"/>
        <end position="1120"/>
    </location>
</feature>
<evidence type="ECO:0000259" key="2">
    <source>
        <dbReference type="Pfam" id="PF02514"/>
    </source>
</evidence>
<keyword evidence="1" id="KW-1133">Transmembrane helix</keyword>
<dbReference type="RefSeq" id="WP_068548897.1">
    <property type="nucleotide sequence ID" value="NZ_AP013035.1"/>
</dbReference>
<keyword evidence="1" id="KW-0812">Transmembrane</keyword>
<proteinExistence type="predicted"/>
<dbReference type="PANTHER" id="PTHR44119:SF4">
    <property type="entry name" value="AEROBIC COBALTOCHELATASE SUBUNIT COBN"/>
    <property type="match status" value="1"/>
</dbReference>
<dbReference type="EC" id="6.6.1.2" evidence="3"/>
<reference evidence="4" key="1">
    <citation type="journal article" date="2018" name="Science">
        <title>A primordial and reversible TCA cycle in a facultatively chemolithoautotrophic thermophile.</title>
        <authorList>
            <person name="Nunoura T."/>
            <person name="Chikaraishi Y."/>
            <person name="Izaki R."/>
            <person name="Suwa T."/>
            <person name="Sato T."/>
            <person name="Harada T."/>
            <person name="Mori K."/>
            <person name="Kato Y."/>
            <person name="Miyazaki M."/>
            <person name="Shimamura S."/>
            <person name="Yanagawa K."/>
            <person name="Shuto A."/>
            <person name="Ohkouchi N."/>
            <person name="Fujita N."/>
            <person name="Takaki Y."/>
            <person name="Atomi H."/>
            <person name="Takai K."/>
        </authorList>
    </citation>
    <scope>NUCLEOTIDE SEQUENCE [LARGE SCALE GENOMIC DNA]</scope>
    <source>
        <strain evidence="4">DSM 17441 / JCM 13301 / NBRC 103674 / ABI70S6</strain>
    </source>
</reference>
<organism evidence="3 4">
    <name type="scientific">Thermosulfidibacter takaii (strain DSM 17441 / JCM 13301 / NBRC 103674 / ABI70S6)</name>
    <dbReference type="NCBI Taxonomy" id="1298851"/>
    <lineage>
        <taxon>Bacteria</taxon>
        <taxon>Pseudomonadati</taxon>
        <taxon>Thermosulfidibacterota</taxon>
        <taxon>Thermosulfidibacteria</taxon>
        <taxon>Thermosulfidibacterales</taxon>
        <taxon>Thermosulfidibacteraceae</taxon>
    </lineage>
</organism>
<dbReference type="KEGG" id="ttk:TST_0240"/>
<name>A0A0S3QRV5_THET7</name>
<evidence type="ECO:0000256" key="1">
    <source>
        <dbReference type="SAM" id="Phobius"/>
    </source>
</evidence>
<evidence type="ECO:0000313" key="3">
    <source>
        <dbReference type="EMBL" id="BAT71049.1"/>
    </source>
</evidence>
<accession>A0A0S3QRV5</accession>
<evidence type="ECO:0000313" key="4">
    <source>
        <dbReference type="Proteomes" id="UP000063234"/>
    </source>
</evidence>
<keyword evidence="1" id="KW-0472">Membrane</keyword>
<dbReference type="Pfam" id="PF02514">
    <property type="entry name" value="CobN-Mg_chel"/>
    <property type="match status" value="2"/>
</dbReference>
<sequence length="1250" mass="143999">MSLSRWIRVLLLIVFLFPAWARAKDICLVLGSYKSDSFRWVIDREDRLRRWAGKLEIVDEKSPEKEINSCVASADIVVVDIMLPKLREMVYRFLERQNRAQKVYCVNSSGDPDDTKKLGCAEDKKVRLYYENPVYANYVNFLKYLLHLNKRSVKYKEPVVLPLTGIYHPRASRIFTSFKDYESWYRNRKGPWVGLLFYQAYLDPLHKRFLDKIIAQLEKNGFRVIALYSYPAYKAIDFFLKEKVPLNVLVSFAFKMSASANDRTLELLNMLNVPIINAINLFSESIEDWKKSPVGLSSFEVSWQVNMPEISGLVEPTVVSGKTKSGRDYETIEEQVEFLVKRIKAWVSLQQKPNKEKRIAIIYYNHSPGKHNIGASYLNVFRSLEVILNNLRQRGYVIRGKISEQAIKELILLSGRNVGSWAPGELEKLMEHKNVVLLPISTYKRWYRKLPEAFRKNVERQWGPPDNCTVMTHQRYFVLPVINLGNIIVAPQPQRGVSGDAWKLYHSHDVFPHHQYIAFYLWLKNEFHADAVIHLGTHGTLEWLPGKEVGLGSTDPPQILIQDLIDIYPYVVDDVGEGIQAKRRGYAVIIDHLTPPIVKAGLYKSYTKLGTLISEYEACENEDLKREKLKEIKRLADKLNLTKALHLKNLDERGLERLEHYLITLKEDLMPKGLHTFGNSPDRKSAQEMAKLIDTSNAFEKIMKSGPNEIQSLIKALNGKYVPPASGNDPIVNPESIPTGKNFYAFDPAKIPSKQAWSIAGKLVKNILQNYLRKHKAYPRKVSIVLWATETIRNEGINEAQALWLIGMKPVWDQKGKVIGVEPIPALELKRPRIDVVIHASGLYRDMFPDKLKLLDEAIRRVAILKDTRNFVSENAQIIQKSLEAMGYNWEKARELSLTRVFSEKVGDYGTGVALMTSNTGFWNNASQISPVFINRTSFAYGKDVWGRQLQDVYKLNLSEVDVAIHSISSNLYRALDNDDVFQYLGGISLAVKSLTGRFPEVMVTRSNGRQAWNEELSETLDTEMRSRYFNPRWIKAMMKEGYAGAREMEKFVEYLWGWQVTTPFAVKDYHWKEAYEVYVKDKYKLNLKKFFSKKNPWAYQALVAWMVEAIRKGYWQAPGNIRFKLAREYAQSVVRDGVACCEHTCNNPFLNQFVIQILSIPGVVSPELVHNFKAKIEKATGRSIKEQVHQRKSQISKFSFRLKKVLKGIELKEEKPKKRFSSNNVPWILLIFSAVIAFLIVAGFRRYAS</sequence>
<dbReference type="PATRIC" id="fig|1298851.3.peg.245"/>
<gene>
    <name evidence="3" type="primary">cobN</name>
    <name evidence="3" type="ORF">TST_0240</name>
</gene>
<dbReference type="CDD" id="cd10150">
    <property type="entry name" value="CobN_like"/>
    <property type="match status" value="1"/>
</dbReference>
<protein>
    <submittedName>
        <fullName evidence="3">Cobaltochelatase CobN</fullName>
        <ecNumber evidence="3">6.6.1.2</ecNumber>
    </submittedName>
</protein>
<keyword evidence="4" id="KW-1185">Reference proteome</keyword>
<dbReference type="AlphaFoldDB" id="A0A0S3QRV5"/>
<feature type="transmembrane region" description="Helical" evidence="1">
    <location>
        <begin position="1226"/>
        <end position="1245"/>
    </location>
</feature>